<accession>A0ABS5NNN9</accession>
<keyword evidence="1" id="KW-0732">Signal</keyword>
<feature type="chain" id="PRO_5045128429" description="Lipoprotein" evidence="1">
    <location>
        <begin position="27"/>
        <end position="154"/>
    </location>
</feature>
<dbReference type="Proteomes" id="UP000681027">
    <property type="component" value="Unassembled WGS sequence"/>
</dbReference>
<dbReference type="EMBL" id="JAGYPM010000001">
    <property type="protein sequence ID" value="MBS4189023.1"/>
    <property type="molecule type" value="Genomic_DNA"/>
</dbReference>
<reference evidence="2 3" key="1">
    <citation type="submission" date="2021-05" db="EMBL/GenBank/DDBJ databases">
        <title>Novel Bacillus species.</title>
        <authorList>
            <person name="Liu G."/>
        </authorList>
    </citation>
    <scope>NUCLEOTIDE SEQUENCE [LARGE SCALE GENOMIC DNA]</scope>
    <source>
        <strain evidence="2 3">FJAT-49705</strain>
    </source>
</reference>
<organism evidence="2 3">
    <name type="scientific">Cytobacillus citreus</name>
    <dbReference type="NCBI Taxonomy" id="2833586"/>
    <lineage>
        <taxon>Bacteria</taxon>
        <taxon>Bacillati</taxon>
        <taxon>Bacillota</taxon>
        <taxon>Bacilli</taxon>
        <taxon>Bacillales</taxon>
        <taxon>Bacillaceae</taxon>
        <taxon>Cytobacillus</taxon>
    </lineage>
</organism>
<feature type="signal peptide" evidence="1">
    <location>
        <begin position="1"/>
        <end position="26"/>
    </location>
</feature>
<dbReference type="PROSITE" id="PS51257">
    <property type="entry name" value="PROKAR_LIPOPROTEIN"/>
    <property type="match status" value="1"/>
</dbReference>
<evidence type="ECO:0000313" key="2">
    <source>
        <dbReference type="EMBL" id="MBS4189023.1"/>
    </source>
</evidence>
<sequence>MHRKRSKIIYCILFSLSLTGCIQVGANHSIVNRHADALLTKNNELQFRFKINDKILSGKDMYKVKVSIHNVKLASALGTNEIIYGANVNIEGEYIEVISNKENFIYMEPIPLLKDLHVFEIKDMIINEEAVSVVVFNDKEVIAKAFLTNFSTQF</sequence>
<evidence type="ECO:0000313" key="3">
    <source>
        <dbReference type="Proteomes" id="UP000681027"/>
    </source>
</evidence>
<keyword evidence="3" id="KW-1185">Reference proteome</keyword>
<name>A0ABS5NNN9_9BACI</name>
<proteinExistence type="predicted"/>
<gene>
    <name evidence="2" type="ORF">KHA94_02180</name>
</gene>
<evidence type="ECO:0000256" key="1">
    <source>
        <dbReference type="SAM" id="SignalP"/>
    </source>
</evidence>
<evidence type="ECO:0008006" key="4">
    <source>
        <dbReference type="Google" id="ProtNLM"/>
    </source>
</evidence>
<comment type="caution">
    <text evidence="2">The sequence shown here is derived from an EMBL/GenBank/DDBJ whole genome shotgun (WGS) entry which is preliminary data.</text>
</comment>
<dbReference type="RefSeq" id="WP_213100506.1">
    <property type="nucleotide sequence ID" value="NZ_JAGYPM010000001.1"/>
</dbReference>
<protein>
    <recommendedName>
        <fullName evidence="4">Lipoprotein</fullName>
    </recommendedName>
</protein>